<evidence type="ECO:0000256" key="7">
    <source>
        <dbReference type="ARBA" id="ARBA00022801"/>
    </source>
</evidence>
<evidence type="ECO:0000256" key="6">
    <source>
        <dbReference type="ARBA" id="ARBA00022771"/>
    </source>
</evidence>
<feature type="compositionally biased region" description="Polar residues" evidence="11">
    <location>
        <begin position="170"/>
        <end position="182"/>
    </location>
</feature>
<keyword evidence="14" id="KW-1185">Reference proteome</keyword>
<reference evidence="13" key="1">
    <citation type="journal article" date="2023" name="Front. Mar. Sci.">
        <title>A new Merluccius polli reference genome to investigate the effects of global change in West African waters.</title>
        <authorList>
            <person name="Mateo J.L."/>
            <person name="Blanco-Fernandez C."/>
            <person name="Garcia-Vazquez E."/>
            <person name="Machado-Schiaffino G."/>
        </authorList>
    </citation>
    <scope>NUCLEOTIDE SEQUENCE</scope>
    <source>
        <strain evidence="13">C29</strain>
        <tissue evidence="13">Fin</tissue>
    </source>
</reference>
<evidence type="ECO:0000256" key="5">
    <source>
        <dbReference type="ARBA" id="ARBA00022759"/>
    </source>
</evidence>
<dbReference type="GO" id="GO:0005634">
    <property type="term" value="C:nucleus"/>
    <property type="evidence" value="ECO:0007669"/>
    <property type="project" value="TreeGrafter"/>
</dbReference>
<keyword evidence="6 10" id="KW-0863">Zinc-finger</keyword>
<sequence>MTQTASPVATPPLTSTSQTQAVVMESHQKKESRRLLLRNRPLGSHLCPGPMDPLDPWPSRVDPLEPWPSRVDPPRPSRVDPPQSSRVQRFLKLGYSHRDIHRVLQSLSPDAQTNDILEELIKTSPGAGAAPPTPAPPPASTSTSTSTSTPRLVARGCGLPDPGPRAPSPRKTQATADQSSSFRPVVIDGSNVAMSHGNKKVFSCRGLKLAVMWFWGRGLRDITVFVPLWRKEQPRPDTPITGTVITDSSETDQHILEELERRRILVYTPSRYVSGRRVACYDDRYIVRLAVDSDGIIVSNDNYRDLQMESLQWKKFIEERLLMFTFTNDRFMPPDDPLGRSGPSIDSFLRTAPWEHEMKQQHCPYGRKCTYGAKCKFYHPERANQSQLSVADELRAMLRPTPTQTPAHLEVELTCMHPSSSSSSSSSSPPPPARRDRSHPRTGLTSGPDQASQDQAFGSGLCLGSSESLSSGYASGCSGCSGFHSDPCGGGLRSTPPPAAPPKWHSMPGGGATEEERRSLSDQLGALFPPHTIRQIMSSHPQAADISQLISLMQRTTPLSY</sequence>
<feature type="region of interest" description="Disordered" evidence="11">
    <location>
        <begin position="491"/>
        <end position="514"/>
    </location>
</feature>
<keyword evidence="7" id="KW-0378">Hydrolase</keyword>
<feature type="compositionally biased region" description="Low complexity" evidence="11">
    <location>
        <begin position="418"/>
        <end position="427"/>
    </location>
</feature>
<dbReference type="GO" id="GO:0036464">
    <property type="term" value="C:cytoplasmic ribonucleoprotein granule"/>
    <property type="evidence" value="ECO:0007669"/>
    <property type="project" value="TreeGrafter"/>
</dbReference>
<keyword evidence="4 10" id="KW-0479">Metal-binding</keyword>
<dbReference type="Pfam" id="PF18039">
    <property type="entry name" value="UBA_6"/>
    <property type="match status" value="1"/>
</dbReference>
<feature type="region of interest" description="Disordered" evidence="11">
    <location>
        <begin position="416"/>
        <end position="459"/>
    </location>
</feature>
<dbReference type="GO" id="GO:0003729">
    <property type="term" value="F:mRNA binding"/>
    <property type="evidence" value="ECO:0007669"/>
    <property type="project" value="TreeGrafter"/>
</dbReference>
<dbReference type="PANTHER" id="PTHR12876">
    <property type="entry name" value="N4BP1-RELATED"/>
    <property type="match status" value="1"/>
</dbReference>
<dbReference type="InterPro" id="IPR040546">
    <property type="entry name" value="Rege-1_UBA-like"/>
</dbReference>
<keyword evidence="3" id="KW-0540">Nuclease</keyword>
<feature type="domain" description="C3H1-type" evidence="12">
    <location>
        <begin position="357"/>
        <end position="382"/>
    </location>
</feature>
<evidence type="ECO:0000313" key="14">
    <source>
        <dbReference type="Proteomes" id="UP001174136"/>
    </source>
</evidence>
<gene>
    <name evidence="13" type="primary">Zc3h12a_1</name>
    <name evidence="13" type="ORF">N1851_018247</name>
</gene>
<dbReference type="Pfam" id="PF11977">
    <property type="entry name" value="RNase_Zc3h12a"/>
    <property type="match status" value="1"/>
</dbReference>
<organism evidence="13 14">
    <name type="scientific">Merluccius polli</name>
    <name type="common">Benguela hake</name>
    <name type="synonym">Merluccius cadenati</name>
    <dbReference type="NCBI Taxonomy" id="89951"/>
    <lineage>
        <taxon>Eukaryota</taxon>
        <taxon>Metazoa</taxon>
        <taxon>Chordata</taxon>
        <taxon>Craniata</taxon>
        <taxon>Vertebrata</taxon>
        <taxon>Euteleostomi</taxon>
        <taxon>Actinopterygii</taxon>
        <taxon>Neopterygii</taxon>
        <taxon>Teleostei</taxon>
        <taxon>Neoteleostei</taxon>
        <taxon>Acanthomorphata</taxon>
        <taxon>Zeiogadaria</taxon>
        <taxon>Gadariae</taxon>
        <taxon>Gadiformes</taxon>
        <taxon>Gadoidei</taxon>
        <taxon>Merlucciidae</taxon>
        <taxon>Merluccius</taxon>
    </lineage>
</organism>
<keyword evidence="9" id="KW-0460">Magnesium</keyword>
<evidence type="ECO:0000256" key="8">
    <source>
        <dbReference type="ARBA" id="ARBA00022833"/>
    </source>
</evidence>
<evidence type="ECO:0000256" key="9">
    <source>
        <dbReference type="ARBA" id="ARBA00022842"/>
    </source>
</evidence>
<dbReference type="PROSITE" id="PS50103">
    <property type="entry name" value="ZF_C3H1"/>
    <property type="match status" value="1"/>
</dbReference>
<name>A0AA47MP91_MERPO</name>
<evidence type="ECO:0000256" key="1">
    <source>
        <dbReference type="ARBA" id="ARBA00001946"/>
    </source>
</evidence>
<feature type="compositionally biased region" description="Low complexity" evidence="11">
    <location>
        <begin position="140"/>
        <end position="150"/>
    </location>
</feature>
<evidence type="ECO:0000256" key="11">
    <source>
        <dbReference type="SAM" id="MobiDB-lite"/>
    </source>
</evidence>
<feature type="zinc finger region" description="C3H1-type" evidence="10">
    <location>
        <begin position="357"/>
        <end position="382"/>
    </location>
</feature>
<dbReference type="InterPro" id="IPR051101">
    <property type="entry name" value="ZC3H12/N4BP1_RNase_Reg"/>
</dbReference>
<evidence type="ECO:0000256" key="10">
    <source>
        <dbReference type="PROSITE-ProRule" id="PRU00723"/>
    </source>
</evidence>
<dbReference type="EMBL" id="JAOPHQ010003335">
    <property type="protein sequence ID" value="KAK0143627.1"/>
    <property type="molecule type" value="Genomic_DNA"/>
</dbReference>
<dbReference type="Proteomes" id="UP001174136">
    <property type="component" value="Unassembled WGS sequence"/>
</dbReference>
<feature type="region of interest" description="Disordered" evidence="11">
    <location>
        <begin position="124"/>
        <end position="182"/>
    </location>
</feature>
<dbReference type="GO" id="GO:0016787">
    <property type="term" value="F:hydrolase activity"/>
    <property type="evidence" value="ECO:0007669"/>
    <property type="project" value="UniProtKB-KW"/>
</dbReference>
<comment type="cofactor">
    <cofactor evidence="1">
        <name>Mg(2+)</name>
        <dbReference type="ChEBI" id="CHEBI:18420"/>
    </cofactor>
</comment>
<evidence type="ECO:0000256" key="4">
    <source>
        <dbReference type="ARBA" id="ARBA00022723"/>
    </source>
</evidence>
<evidence type="ECO:0000259" key="12">
    <source>
        <dbReference type="PROSITE" id="PS50103"/>
    </source>
</evidence>
<proteinExistence type="inferred from homology"/>
<dbReference type="Gene3D" id="3.40.50.11980">
    <property type="match status" value="1"/>
</dbReference>
<evidence type="ECO:0000256" key="3">
    <source>
        <dbReference type="ARBA" id="ARBA00022722"/>
    </source>
</evidence>
<accession>A0AA47MP91</accession>
<dbReference type="GO" id="GO:0008270">
    <property type="term" value="F:zinc ion binding"/>
    <property type="evidence" value="ECO:0007669"/>
    <property type="project" value="UniProtKB-KW"/>
</dbReference>
<dbReference type="AlphaFoldDB" id="A0AA47MP91"/>
<feature type="compositionally biased region" description="Polar residues" evidence="11">
    <location>
        <begin position="443"/>
        <end position="456"/>
    </location>
</feature>
<feature type="region of interest" description="Disordered" evidence="11">
    <location>
        <begin position="1"/>
        <end position="86"/>
    </location>
</feature>
<evidence type="ECO:0000313" key="13">
    <source>
        <dbReference type="EMBL" id="KAK0143627.1"/>
    </source>
</evidence>
<dbReference type="PANTHER" id="PTHR12876:SF11">
    <property type="entry name" value="RIBONUCLEASE ZC3H12D-RELATED"/>
    <property type="match status" value="1"/>
</dbReference>
<dbReference type="InterPro" id="IPR000571">
    <property type="entry name" value="Znf_CCCH"/>
</dbReference>
<keyword evidence="5" id="KW-0255">Endonuclease</keyword>
<comment type="caution">
    <text evidence="13">The sequence shown here is derived from an EMBL/GenBank/DDBJ whole genome shotgun (WGS) entry which is preliminary data.</text>
</comment>
<dbReference type="InterPro" id="IPR021869">
    <property type="entry name" value="RNase_Zc3h12_NYN"/>
</dbReference>
<dbReference type="GO" id="GO:0004521">
    <property type="term" value="F:RNA endonuclease activity"/>
    <property type="evidence" value="ECO:0007669"/>
    <property type="project" value="TreeGrafter"/>
</dbReference>
<evidence type="ECO:0000256" key="2">
    <source>
        <dbReference type="ARBA" id="ARBA00010922"/>
    </source>
</evidence>
<protein>
    <submittedName>
        <fullName evidence="13">Endoribonuclease ZC3H12A</fullName>
    </submittedName>
</protein>
<dbReference type="FunFam" id="3.40.50.11980:FF:000001">
    <property type="entry name" value="ZC3H12A isoform 1"/>
    <property type="match status" value="1"/>
</dbReference>
<keyword evidence="8 10" id="KW-0862">Zinc</keyword>
<comment type="similarity">
    <text evidence="2">Belongs to the ZC3H12 family.</text>
</comment>
<feature type="compositionally biased region" description="Polar residues" evidence="11">
    <location>
        <begin position="1"/>
        <end position="21"/>
    </location>
</feature>